<dbReference type="Proteomes" id="UP000263262">
    <property type="component" value="Segment"/>
</dbReference>
<keyword evidence="3" id="KW-1185">Reference proteome</keyword>
<gene>
    <name evidence="2" type="primary">57</name>
    <name evidence="2" type="ORF">SEA_ASHERTHEMAN_57</name>
</gene>
<dbReference type="EMBL" id="MH651168">
    <property type="protein sequence ID" value="AXQ62964.1"/>
    <property type="molecule type" value="Genomic_DNA"/>
</dbReference>
<evidence type="ECO:0000313" key="3">
    <source>
        <dbReference type="Proteomes" id="UP000263262"/>
    </source>
</evidence>
<organism evidence="2 3">
    <name type="scientific">Gordonia phage Ashertheman</name>
    <dbReference type="NCBI Taxonomy" id="2301692"/>
    <lineage>
        <taxon>Viruses</taxon>
        <taxon>Duplodnaviria</taxon>
        <taxon>Heunggongvirae</taxon>
        <taxon>Uroviricota</taxon>
        <taxon>Caudoviricetes</taxon>
        <taxon>Stackebrandtviridae</taxon>
        <taxon>Schenleyvirinae</taxon>
        <taxon>Kroosvirus</taxon>
        <taxon>Kroosvirus ashertheman</taxon>
    </lineage>
</organism>
<accession>A0A385DU85</accession>
<evidence type="ECO:0000313" key="2">
    <source>
        <dbReference type="EMBL" id="AXQ62964.1"/>
    </source>
</evidence>
<sequence length="219" mass="24074">MNRKEVSQLLAKIAAFDQRTIGDGDILAWHEALSDLPFDLAMQAVSHWHGHTESDRRIMPGNVRRVANDMRRGLVEREHSARVTGHETDAALLAQAKRAAVMVCGFCDDEGWINGRQLGDDGQTRDTVIRCQHTDHTLPANFVPEPTSRGPRRTATGTGPIPRDGEPIVAAYYEHRAIDHDCPTCQQPAGTGCTNTTTGADRIIPCTARLAAGHRAQRR</sequence>
<protein>
    <submittedName>
        <fullName evidence="2">Uncharacterized protein</fullName>
    </submittedName>
</protein>
<dbReference type="KEGG" id="vg:63026358"/>
<dbReference type="RefSeq" id="YP_010001850.1">
    <property type="nucleotide sequence ID" value="NC_053237.1"/>
</dbReference>
<name>A0A385DU85_9CAUD</name>
<evidence type="ECO:0000256" key="1">
    <source>
        <dbReference type="SAM" id="MobiDB-lite"/>
    </source>
</evidence>
<dbReference type="GeneID" id="63026358"/>
<feature type="region of interest" description="Disordered" evidence="1">
    <location>
        <begin position="143"/>
        <end position="165"/>
    </location>
</feature>
<reference evidence="2 3" key="1">
    <citation type="submission" date="2018-07" db="EMBL/GenBank/DDBJ databases">
        <authorList>
            <person name="Meiner R.S."/>
            <person name="Sylvain J.A."/>
            <person name="Moraes M."/>
            <person name="Washington J.M."/>
            <person name="Garlena R.A."/>
            <person name="Russell D.A."/>
            <person name="Pope W.H."/>
            <person name="Jacobs-Sera D."/>
            <person name="Hatfull G.F."/>
        </authorList>
    </citation>
    <scope>NUCLEOTIDE SEQUENCE [LARGE SCALE GENOMIC DNA]</scope>
</reference>
<proteinExistence type="predicted"/>